<dbReference type="GO" id="GO:0009099">
    <property type="term" value="P:L-valine biosynthetic process"/>
    <property type="evidence" value="ECO:0007669"/>
    <property type="project" value="TreeGrafter"/>
</dbReference>
<dbReference type="PROSITE" id="PS50405">
    <property type="entry name" value="GST_CTER"/>
    <property type="match status" value="1"/>
</dbReference>
<dbReference type="InterPro" id="IPR012001">
    <property type="entry name" value="Thiamin_PyroP_enz_TPP-bd_dom"/>
</dbReference>
<comment type="caution">
    <text evidence="5">The sequence shown here is derived from an EMBL/GenBank/DDBJ whole genome shotgun (WGS) entry which is preliminary data.</text>
</comment>
<dbReference type="OrthoDB" id="4494979at2"/>
<evidence type="ECO:0000259" key="3">
    <source>
        <dbReference type="PROSITE" id="PS50404"/>
    </source>
</evidence>
<name>A0A5C6RZC8_9RHOB</name>
<evidence type="ECO:0000256" key="2">
    <source>
        <dbReference type="ARBA" id="ARBA00007812"/>
    </source>
</evidence>
<dbReference type="Pfam" id="PF13410">
    <property type="entry name" value="GST_C_2"/>
    <property type="match status" value="1"/>
</dbReference>
<dbReference type="InterPro" id="IPR004045">
    <property type="entry name" value="Glutathione_S-Trfase_N"/>
</dbReference>
<dbReference type="Gene3D" id="3.40.50.1220">
    <property type="entry name" value="TPP-binding domain"/>
    <property type="match status" value="1"/>
</dbReference>
<gene>
    <name evidence="5" type="ORF">FQV27_15245</name>
</gene>
<dbReference type="AlphaFoldDB" id="A0A5C6RZC8"/>
<dbReference type="InterPro" id="IPR036249">
    <property type="entry name" value="Thioredoxin-like_sf"/>
</dbReference>
<dbReference type="SUPFAM" id="SSF47616">
    <property type="entry name" value="GST C-terminal domain-like"/>
    <property type="match status" value="1"/>
</dbReference>
<dbReference type="Gene3D" id="3.40.50.970">
    <property type="match status" value="1"/>
</dbReference>
<dbReference type="SUPFAM" id="SSF52518">
    <property type="entry name" value="Thiamin diphosphate-binding fold (THDP-binding)"/>
    <property type="match status" value="1"/>
</dbReference>
<dbReference type="Pfam" id="PF02776">
    <property type="entry name" value="TPP_enzyme_N"/>
    <property type="match status" value="1"/>
</dbReference>
<dbReference type="Proteomes" id="UP000321562">
    <property type="component" value="Unassembled WGS sequence"/>
</dbReference>
<dbReference type="PANTHER" id="PTHR18968">
    <property type="entry name" value="THIAMINE PYROPHOSPHATE ENZYMES"/>
    <property type="match status" value="1"/>
</dbReference>
<dbReference type="GO" id="GO:0000287">
    <property type="term" value="F:magnesium ion binding"/>
    <property type="evidence" value="ECO:0007669"/>
    <property type="project" value="InterPro"/>
</dbReference>
<dbReference type="GO" id="GO:0003984">
    <property type="term" value="F:acetolactate synthase activity"/>
    <property type="evidence" value="ECO:0007669"/>
    <property type="project" value="TreeGrafter"/>
</dbReference>
<organism evidence="5 6">
    <name type="scientific">Paracoccus aurantiacus</name>
    <dbReference type="NCBI Taxonomy" id="2599412"/>
    <lineage>
        <taxon>Bacteria</taxon>
        <taxon>Pseudomonadati</taxon>
        <taxon>Pseudomonadota</taxon>
        <taxon>Alphaproteobacteria</taxon>
        <taxon>Rhodobacterales</taxon>
        <taxon>Paracoccaceae</taxon>
        <taxon>Paracoccus</taxon>
    </lineage>
</organism>
<keyword evidence="6" id="KW-1185">Reference proteome</keyword>
<dbReference type="InterPro" id="IPR040079">
    <property type="entry name" value="Glutathione_S-Trfase"/>
</dbReference>
<comment type="similarity">
    <text evidence="2">Belongs to the TPP enzyme family.</text>
</comment>
<sequence>MLTGAAEAIIRCLHAEGVNRAYGIASGKLMPLMKALAGANDLRFIGVRHEGAAALMAAGHAAGTGRIAVALGELGPGGGNLVSGVASAFSNNLPMLVLTSGNPGHASRPARGMLMELDLVSLFAPITKRSEVVLDGRRIPEMMHAAFRTALSGRPGPVHLNIPADILAASFPYRETAFAAPDTYRPLSPQLPNEAQLELATEILSEARRPLIVAGGGAIAAGASVAACRLAEELGAALVPTQMGIGAMASDHPAFIGHGGVIGGPALMRAVTQADAVLLLGCRVSSWFWGPEGPLFSPEARIVQVDTDPEQIGRIVSISCGINADARAVAEVLLDRVRGRHTDPGWLSGLAAEHGLGPAGRAGLPRGLRAASRHAPFRGHGKTARRGRRLAGLKGRTTMPALQLYHGTTSVCSQKVRLGLAEIGLDYESHLIDLQKGEQFAPDYLRLNPDAVVPTLVDDGLVVVESSLILEYLDRRHNGGRLMPSDPAAEMTARHWLLRCLGIHAAINTLTFSTVMRDKILASKSAEEIGADIAKMPDPIAGLKRQDLLDRGLASAHVDQALRVLDRAMRDMDAQLSRDTWLSGAGFGIADIALAAYFDRIDRLGFAGLWQDRPRIAAWLDGIRARDSHGPAIADFIPAEAAAAMRAGGAGHWPQLRDRWEERH</sequence>
<dbReference type="InterPro" id="IPR010987">
    <property type="entry name" value="Glutathione-S-Trfase_C-like"/>
</dbReference>
<dbReference type="CDD" id="cd07035">
    <property type="entry name" value="TPP_PYR_POX_like"/>
    <property type="match status" value="1"/>
</dbReference>
<dbReference type="GO" id="GO:0050660">
    <property type="term" value="F:flavin adenine dinucleotide binding"/>
    <property type="evidence" value="ECO:0007669"/>
    <property type="project" value="TreeGrafter"/>
</dbReference>
<dbReference type="InterPro" id="IPR045229">
    <property type="entry name" value="TPP_enz"/>
</dbReference>
<dbReference type="GO" id="GO:0009097">
    <property type="term" value="P:isoleucine biosynthetic process"/>
    <property type="evidence" value="ECO:0007669"/>
    <property type="project" value="TreeGrafter"/>
</dbReference>
<dbReference type="SFLD" id="SFLDG00358">
    <property type="entry name" value="Main_(cytGST)"/>
    <property type="match status" value="1"/>
</dbReference>
<dbReference type="InterPro" id="IPR012000">
    <property type="entry name" value="Thiamin_PyroP_enz_cen_dom"/>
</dbReference>
<dbReference type="InterPro" id="IPR029035">
    <property type="entry name" value="DHS-like_NAD/FAD-binding_dom"/>
</dbReference>
<dbReference type="RefSeq" id="WP_147100157.1">
    <property type="nucleotide sequence ID" value="NZ_JBHUFH010000010.1"/>
</dbReference>
<protein>
    <recommendedName>
        <fullName evidence="7">Glutathione S-transferase family protein</fullName>
    </recommendedName>
</protein>
<dbReference type="Gene3D" id="3.40.30.10">
    <property type="entry name" value="Glutaredoxin"/>
    <property type="match status" value="1"/>
</dbReference>
<dbReference type="SFLD" id="SFLDS00019">
    <property type="entry name" value="Glutathione_Transferase_(cytos"/>
    <property type="match status" value="1"/>
</dbReference>
<dbReference type="SUPFAM" id="SSF52833">
    <property type="entry name" value="Thioredoxin-like"/>
    <property type="match status" value="1"/>
</dbReference>
<dbReference type="Pfam" id="PF00205">
    <property type="entry name" value="TPP_enzyme_M"/>
    <property type="match status" value="1"/>
</dbReference>
<evidence type="ECO:0000259" key="4">
    <source>
        <dbReference type="PROSITE" id="PS50405"/>
    </source>
</evidence>
<evidence type="ECO:0008006" key="7">
    <source>
        <dbReference type="Google" id="ProtNLM"/>
    </source>
</evidence>
<feature type="domain" description="GST N-terminal" evidence="3">
    <location>
        <begin position="400"/>
        <end position="481"/>
    </location>
</feature>
<proteinExistence type="inferred from homology"/>
<dbReference type="GO" id="GO:0005948">
    <property type="term" value="C:acetolactate synthase complex"/>
    <property type="evidence" value="ECO:0007669"/>
    <property type="project" value="TreeGrafter"/>
</dbReference>
<dbReference type="Pfam" id="PF13409">
    <property type="entry name" value="GST_N_2"/>
    <property type="match status" value="1"/>
</dbReference>
<dbReference type="InterPro" id="IPR029061">
    <property type="entry name" value="THDP-binding"/>
</dbReference>
<dbReference type="EMBL" id="VOPL01000007">
    <property type="protein sequence ID" value="TXB67454.1"/>
    <property type="molecule type" value="Genomic_DNA"/>
</dbReference>
<evidence type="ECO:0000313" key="6">
    <source>
        <dbReference type="Proteomes" id="UP000321562"/>
    </source>
</evidence>
<dbReference type="GO" id="GO:0030976">
    <property type="term" value="F:thiamine pyrophosphate binding"/>
    <property type="evidence" value="ECO:0007669"/>
    <property type="project" value="InterPro"/>
</dbReference>
<evidence type="ECO:0000256" key="1">
    <source>
        <dbReference type="ARBA" id="ARBA00001964"/>
    </source>
</evidence>
<dbReference type="InterPro" id="IPR036282">
    <property type="entry name" value="Glutathione-S-Trfase_C_sf"/>
</dbReference>
<dbReference type="Gene3D" id="1.20.1050.10">
    <property type="match status" value="1"/>
</dbReference>
<dbReference type="PANTHER" id="PTHR18968:SF166">
    <property type="entry name" value="2-HYDROXYACYL-COA LYASE 2"/>
    <property type="match status" value="1"/>
</dbReference>
<comment type="cofactor">
    <cofactor evidence="1">
        <name>thiamine diphosphate</name>
        <dbReference type="ChEBI" id="CHEBI:58937"/>
    </cofactor>
</comment>
<dbReference type="PROSITE" id="PS50404">
    <property type="entry name" value="GST_NTER"/>
    <property type="match status" value="1"/>
</dbReference>
<accession>A0A5C6RZC8</accession>
<evidence type="ECO:0000313" key="5">
    <source>
        <dbReference type="EMBL" id="TXB67454.1"/>
    </source>
</evidence>
<reference evidence="5 6" key="1">
    <citation type="submission" date="2019-08" db="EMBL/GenBank/DDBJ databases">
        <authorList>
            <person name="Ye J."/>
        </authorList>
    </citation>
    <scope>NUCLEOTIDE SEQUENCE [LARGE SCALE GENOMIC DNA]</scope>
    <source>
        <strain evidence="5 6">TK008</strain>
    </source>
</reference>
<dbReference type="SUPFAM" id="SSF52467">
    <property type="entry name" value="DHS-like NAD/FAD-binding domain"/>
    <property type="match status" value="1"/>
</dbReference>
<feature type="domain" description="GST C-terminal" evidence="4">
    <location>
        <begin position="486"/>
        <end position="645"/>
    </location>
</feature>